<gene>
    <name evidence="1" type="ORF">V1525DRAFT_349887</name>
</gene>
<dbReference type="EMBL" id="MU971462">
    <property type="protein sequence ID" value="KAK9234594.1"/>
    <property type="molecule type" value="Genomic_DNA"/>
</dbReference>
<evidence type="ECO:0000313" key="1">
    <source>
        <dbReference type="EMBL" id="KAK9234594.1"/>
    </source>
</evidence>
<organism evidence="1 2">
    <name type="scientific">Lipomyces kononenkoae</name>
    <name type="common">Yeast</name>
    <dbReference type="NCBI Taxonomy" id="34357"/>
    <lineage>
        <taxon>Eukaryota</taxon>
        <taxon>Fungi</taxon>
        <taxon>Dikarya</taxon>
        <taxon>Ascomycota</taxon>
        <taxon>Saccharomycotina</taxon>
        <taxon>Lipomycetes</taxon>
        <taxon>Lipomycetales</taxon>
        <taxon>Lipomycetaceae</taxon>
        <taxon>Lipomyces</taxon>
    </lineage>
</organism>
<evidence type="ECO:0000313" key="2">
    <source>
        <dbReference type="Proteomes" id="UP001433508"/>
    </source>
</evidence>
<reference evidence="2" key="1">
    <citation type="journal article" date="2024" name="Front. Bioeng. Biotechnol.">
        <title>Genome-scale model development and genomic sequencing of the oleaginous clade Lipomyces.</title>
        <authorList>
            <person name="Czajka J.J."/>
            <person name="Han Y."/>
            <person name="Kim J."/>
            <person name="Mondo S.J."/>
            <person name="Hofstad B.A."/>
            <person name="Robles A."/>
            <person name="Haridas S."/>
            <person name="Riley R."/>
            <person name="LaButti K."/>
            <person name="Pangilinan J."/>
            <person name="Andreopoulos W."/>
            <person name="Lipzen A."/>
            <person name="Yan J."/>
            <person name="Wang M."/>
            <person name="Ng V."/>
            <person name="Grigoriev I.V."/>
            <person name="Spatafora J.W."/>
            <person name="Magnuson J.K."/>
            <person name="Baker S.E."/>
            <person name="Pomraning K.R."/>
        </authorList>
    </citation>
    <scope>NUCLEOTIDE SEQUENCE [LARGE SCALE GENOMIC DNA]</scope>
    <source>
        <strain evidence="2">CBS 7786</strain>
    </source>
</reference>
<sequence>MSNQQHDAEEVEEPTTTIGELSSGEKEALPGIHSSHIEPDGPMSLFQICLQTCMRHTNRIVDVGDIPYDIIKPVLSGMAPSQLIAIEEKSPHIKPETDELWEGFIRHTFREQEIQQSKVRKIGDVRKQYYMLLEARRLRLKKTSERVKAQYDALEREKAQKRIVTLDVFEDPMEAQRRKKRLLQQSSAASLKKMSVVKRARMESMSNPIFSSDNIKITSTAARTTEPMSHEEADRRRQEKLNQRIAERNQHLKSRDMSSSAPAAVLATPLSANGPRDKSGQSRVSEPKLSFFESLSPHKTTLQLQSTSRETRQVASLLLPSKMFQKKA</sequence>
<accession>A0ACC3ST76</accession>
<keyword evidence="2" id="KW-1185">Reference proteome</keyword>
<comment type="caution">
    <text evidence="1">The sequence shown here is derived from an EMBL/GenBank/DDBJ whole genome shotgun (WGS) entry which is preliminary data.</text>
</comment>
<proteinExistence type="predicted"/>
<protein>
    <submittedName>
        <fullName evidence="1">RNA polymerase II transcription factor SIII subunit A-domain-containing protein</fullName>
    </submittedName>
</protein>
<name>A0ACC3ST76_LIPKO</name>
<dbReference type="Proteomes" id="UP001433508">
    <property type="component" value="Unassembled WGS sequence"/>
</dbReference>